<protein>
    <submittedName>
        <fullName evidence="1">Uncharacterized protein</fullName>
    </submittedName>
</protein>
<dbReference type="Proteomes" id="UP001152795">
    <property type="component" value="Unassembled WGS sequence"/>
</dbReference>
<name>A0A7D9JW33_PARCT</name>
<dbReference type="OrthoDB" id="5988094at2759"/>
<keyword evidence="2" id="KW-1185">Reference proteome</keyword>
<gene>
    <name evidence="1" type="ORF">PACLA_8A011232</name>
</gene>
<comment type="caution">
    <text evidence="1">The sequence shown here is derived from an EMBL/GenBank/DDBJ whole genome shotgun (WGS) entry which is preliminary data.</text>
</comment>
<sequence>MREARNGAYQQVHSSTLKKLDDMGKEFDKPVLEWKEKIESHGSLCDILSKCEEYIEENEVINQEFVPKGFQTINVSPHNLSFPFTKTEPQLVQVDHEACNKDHNENSLSSESECELFYLENLPIEADTLPLIRQSESLNLITLSGETHKQNFKKWLDENAPGFSILSFIKLANLAKEIGKDGLDGSDVSTLRRKLELDTPPLYQIVGDNTDLYVKTKHMSSEKQNKIIHWFAMNAVQDRVTGNALDNLRPIKSIMKMESKEFLPSFHDNQHLLHDFIPLFARVLVDKIPAMQNFKSVVVKHIPHKYSNEMKKKTTQ</sequence>
<dbReference type="EMBL" id="CACRXK020023108">
    <property type="protein sequence ID" value="CAB4037460.1"/>
    <property type="molecule type" value="Genomic_DNA"/>
</dbReference>
<dbReference type="AlphaFoldDB" id="A0A7D9JW33"/>
<evidence type="ECO:0000313" key="1">
    <source>
        <dbReference type="EMBL" id="CAB4037460.1"/>
    </source>
</evidence>
<accession>A0A7D9JW33</accession>
<evidence type="ECO:0000313" key="2">
    <source>
        <dbReference type="Proteomes" id="UP001152795"/>
    </source>
</evidence>
<proteinExistence type="predicted"/>
<reference evidence="1" key="1">
    <citation type="submission" date="2020-04" db="EMBL/GenBank/DDBJ databases">
        <authorList>
            <person name="Alioto T."/>
            <person name="Alioto T."/>
            <person name="Gomez Garrido J."/>
        </authorList>
    </citation>
    <scope>NUCLEOTIDE SEQUENCE</scope>
    <source>
        <strain evidence="1">A484AB</strain>
    </source>
</reference>
<feature type="non-terminal residue" evidence="1">
    <location>
        <position position="316"/>
    </location>
</feature>
<organism evidence="1 2">
    <name type="scientific">Paramuricea clavata</name>
    <name type="common">Red gorgonian</name>
    <name type="synonym">Violescent sea-whip</name>
    <dbReference type="NCBI Taxonomy" id="317549"/>
    <lineage>
        <taxon>Eukaryota</taxon>
        <taxon>Metazoa</taxon>
        <taxon>Cnidaria</taxon>
        <taxon>Anthozoa</taxon>
        <taxon>Octocorallia</taxon>
        <taxon>Malacalcyonacea</taxon>
        <taxon>Plexauridae</taxon>
        <taxon>Paramuricea</taxon>
    </lineage>
</organism>